<accession>A0A2T6AJP8</accession>
<dbReference type="Gene3D" id="3.20.20.70">
    <property type="entry name" value="Aldolase class I"/>
    <property type="match status" value="1"/>
</dbReference>
<dbReference type="InterPro" id="IPR005263">
    <property type="entry name" value="DapA"/>
</dbReference>
<evidence type="ECO:0000256" key="9">
    <source>
        <dbReference type="ARBA" id="ARBA00023239"/>
    </source>
</evidence>
<dbReference type="RefSeq" id="WP_108130617.1">
    <property type="nucleotide sequence ID" value="NZ_QBKP01000023.1"/>
</dbReference>
<evidence type="ECO:0000256" key="12">
    <source>
        <dbReference type="NCBIfam" id="TIGR00674"/>
    </source>
</evidence>
<evidence type="ECO:0000256" key="14">
    <source>
        <dbReference type="PIRSR" id="PIRSR001365-1"/>
    </source>
</evidence>
<dbReference type="InterPro" id="IPR013785">
    <property type="entry name" value="Aldolase_TIM"/>
</dbReference>
<gene>
    <name evidence="16" type="ORF">C8N34_12344</name>
</gene>
<comment type="similarity">
    <text evidence="3 13">Belongs to the DapA family.</text>
</comment>
<evidence type="ECO:0000256" key="8">
    <source>
        <dbReference type="ARBA" id="ARBA00023154"/>
    </source>
</evidence>
<keyword evidence="10" id="KW-0704">Schiff base</keyword>
<keyword evidence="5" id="KW-0963">Cytoplasm</keyword>
<comment type="pathway">
    <text evidence="2">Amino-acid biosynthesis; L-lysine biosynthesis via DAP pathway; (S)-tetrahydrodipicolinate from L-aspartate: step 3/4.</text>
</comment>
<keyword evidence="6" id="KW-0028">Amino-acid biosynthesis</keyword>
<dbReference type="GO" id="GO:0008840">
    <property type="term" value="F:4-hydroxy-tetrahydrodipicolinate synthase activity"/>
    <property type="evidence" value="ECO:0007669"/>
    <property type="project" value="UniProtKB-UniRule"/>
</dbReference>
<dbReference type="UniPathway" id="UPA00034">
    <property type="reaction ID" value="UER00017"/>
</dbReference>
<dbReference type="EC" id="4.3.3.7" evidence="4 12"/>
<evidence type="ECO:0000256" key="2">
    <source>
        <dbReference type="ARBA" id="ARBA00005120"/>
    </source>
</evidence>
<keyword evidence="17" id="KW-1185">Reference proteome</keyword>
<evidence type="ECO:0000256" key="10">
    <source>
        <dbReference type="ARBA" id="ARBA00023270"/>
    </source>
</evidence>
<dbReference type="SMART" id="SM01130">
    <property type="entry name" value="DHDPS"/>
    <property type="match status" value="1"/>
</dbReference>
<dbReference type="Pfam" id="PF00701">
    <property type="entry name" value="DHDPS"/>
    <property type="match status" value="1"/>
</dbReference>
<evidence type="ECO:0000256" key="7">
    <source>
        <dbReference type="ARBA" id="ARBA00022915"/>
    </source>
</evidence>
<evidence type="ECO:0000313" key="17">
    <source>
        <dbReference type="Proteomes" id="UP000244224"/>
    </source>
</evidence>
<dbReference type="GO" id="GO:0009089">
    <property type="term" value="P:lysine biosynthetic process via diaminopimelate"/>
    <property type="evidence" value="ECO:0007669"/>
    <property type="project" value="UniProtKB-UniRule"/>
</dbReference>
<feature type="binding site" evidence="15">
    <location>
        <position position="51"/>
    </location>
    <ligand>
        <name>pyruvate</name>
        <dbReference type="ChEBI" id="CHEBI:15361"/>
    </ligand>
</feature>
<dbReference type="EMBL" id="QBKP01000023">
    <property type="protein sequence ID" value="PTX44024.1"/>
    <property type="molecule type" value="Genomic_DNA"/>
</dbReference>
<evidence type="ECO:0000256" key="15">
    <source>
        <dbReference type="PIRSR" id="PIRSR001365-2"/>
    </source>
</evidence>
<evidence type="ECO:0000313" key="16">
    <source>
        <dbReference type="EMBL" id="PTX44024.1"/>
    </source>
</evidence>
<dbReference type="InterPro" id="IPR002220">
    <property type="entry name" value="DapA-like"/>
</dbReference>
<evidence type="ECO:0000256" key="1">
    <source>
        <dbReference type="ARBA" id="ARBA00003294"/>
    </source>
</evidence>
<feature type="binding site" evidence="15">
    <location>
        <position position="208"/>
    </location>
    <ligand>
        <name>pyruvate</name>
        <dbReference type="ChEBI" id="CHEBI:15361"/>
    </ligand>
</feature>
<dbReference type="GO" id="GO:0019877">
    <property type="term" value="P:diaminopimelate biosynthetic process"/>
    <property type="evidence" value="ECO:0007669"/>
    <property type="project" value="UniProtKB-KW"/>
</dbReference>
<feature type="active site" description="Proton donor/acceptor" evidence="14">
    <location>
        <position position="138"/>
    </location>
</feature>
<evidence type="ECO:0000256" key="3">
    <source>
        <dbReference type="ARBA" id="ARBA00007592"/>
    </source>
</evidence>
<evidence type="ECO:0000256" key="13">
    <source>
        <dbReference type="PIRNR" id="PIRNR001365"/>
    </source>
</evidence>
<keyword evidence="7" id="KW-0220">Diaminopimelate biosynthesis</keyword>
<evidence type="ECO:0000256" key="6">
    <source>
        <dbReference type="ARBA" id="ARBA00022605"/>
    </source>
</evidence>
<dbReference type="AlphaFoldDB" id="A0A2T6AJP8"/>
<dbReference type="PANTHER" id="PTHR12128">
    <property type="entry name" value="DIHYDRODIPICOLINATE SYNTHASE"/>
    <property type="match status" value="1"/>
</dbReference>
<dbReference type="CDD" id="cd00408">
    <property type="entry name" value="DHDPS-like"/>
    <property type="match status" value="1"/>
</dbReference>
<dbReference type="Proteomes" id="UP000244224">
    <property type="component" value="Unassembled WGS sequence"/>
</dbReference>
<protein>
    <recommendedName>
        <fullName evidence="4 12">4-hydroxy-tetrahydrodipicolinate synthase</fullName>
        <ecNumber evidence="4 12">4.3.3.7</ecNumber>
    </recommendedName>
</protein>
<comment type="caution">
    <text evidence="16">The sequence shown here is derived from an EMBL/GenBank/DDBJ whole genome shotgun (WGS) entry which is preliminary data.</text>
</comment>
<organism evidence="16 17">
    <name type="scientific">Gemmobacter caeni</name>
    <dbReference type="NCBI Taxonomy" id="589035"/>
    <lineage>
        <taxon>Bacteria</taxon>
        <taxon>Pseudomonadati</taxon>
        <taxon>Pseudomonadota</taxon>
        <taxon>Alphaproteobacteria</taxon>
        <taxon>Rhodobacterales</taxon>
        <taxon>Paracoccaceae</taxon>
        <taxon>Gemmobacter</taxon>
    </lineage>
</organism>
<name>A0A2T6AJP8_9RHOB</name>
<dbReference type="PANTHER" id="PTHR12128:SF66">
    <property type="entry name" value="4-HYDROXY-2-OXOGLUTARATE ALDOLASE, MITOCHONDRIAL"/>
    <property type="match status" value="1"/>
</dbReference>
<dbReference type="SUPFAM" id="SSF51569">
    <property type="entry name" value="Aldolase"/>
    <property type="match status" value="1"/>
</dbReference>
<reference evidence="16 17" key="1">
    <citation type="submission" date="2018-04" db="EMBL/GenBank/DDBJ databases">
        <title>Genomic Encyclopedia of Archaeal and Bacterial Type Strains, Phase II (KMG-II): from individual species to whole genera.</title>
        <authorList>
            <person name="Goeker M."/>
        </authorList>
    </citation>
    <scope>NUCLEOTIDE SEQUENCE [LARGE SCALE GENOMIC DNA]</scope>
    <source>
        <strain evidence="16 17">DSM 21823</strain>
    </source>
</reference>
<evidence type="ECO:0000256" key="4">
    <source>
        <dbReference type="ARBA" id="ARBA00012086"/>
    </source>
</evidence>
<evidence type="ECO:0000256" key="11">
    <source>
        <dbReference type="ARBA" id="ARBA00047836"/>
    </source>
</evidence>
<sequence length="299" mass="31318">MTLTKDDLHGLFTAIVTPFTADGAVDYEAVKALVKRQLAAGATGIVPIGGTGEYPALSRGERAGVVSACVEAAEGAPVLPGVLSTGYEDALEAGHDFLAAGAAGLMLVTPYYAVGPQEGMRAYFARYRDVVDLPLMAYEIPRRTNAGLSPETYGRLAEDGTIIGMKFSNYDVPGFIATLREAGDQLAVLSGEEPLFATHVALGAKGGVLASASLYPEYWIKVFDLARSGDLAGALEMQHRIDPVLTAIYRETNPGPLKALMKMAGQDVGPVRLPLTAPSAETMAMLTAVLGRIGQSEAA</sequence>
<feature type="active site" description="Schiff-base intermediate with substrate" evidence="14">
    <location>
        <position position="166"/>
    </location>
</feature>
<dbReference type="PRINTS" id="PR00146">
    <property type="entry name" value="DHPICSNTHASE"/>
</dbReference>
<dbReference type="PIRSF" id="PIRSF001365">
    <property type="entry name" value="DHDPS"/>
    <property type="match status" value="1"/>
</dbReference>
<evidence type="ECO:0000256" key="5">
    <source>
        <dbReference type="ARBA" id="ARBA00022490"/>
    </source>
</evidence>
<dbReference type="NCBIfam" id="TIGR00674">
    <property type="entry name" value="dapA"/>
    <property type="match status" value="1"/>
</dbReference>
<proteinExistence type="inferred from homology"/>
<comment type="function">
    <text evidence="1">Catalyzes the condensation of (S)-aspartate-beta-semialdehyde [(S)-ASA] and pyruvate to 4-hydroxy-tetrahydrodipicolinate (HTPA).</text>
</comment>
<comment type="catalytic activity">
    <reaction evidence="11">
        <text>L-aspartate 4-semialdehyde + pyruvate = (2S,4S)-4-hydroxy-2,3,4,5-tetrahydrodipicolinate + H2O + H(+)</text>
        <dbReference type="Rhea" id="RHEA:34171"/>
        <dbReference type="ChEBI" id="CHEBI:15361"/>
        <dbReference type="ChEBI" id="CHEBI:15377"/>
        <dbReference type="ChEBI" id="CHEBI:15378"/>
        <dbReference type="ChEBI" id="CHEBI:67139"/>
        <dbReference type="ChEBI" id="CHEBI:537519"/>
        <dbReference type="EC" id="4.3.3.7"/>
    </reaction>
</comment>
<dbReference type="OrthoDB" id="9782828at2"/>
<keyword evidence="9 13" id="KW-0456">Lyase</keyword>
<keyword evidence="8" id="KW-0457">Lysine biosynthesis</keyword>